<evidence type="ECO:0000313" key="1">
    <source>
        <dbReference type="EMBL" id="GAA1536418.1"/>
    </source>
</evidence>
<evidence type="ECO:0008006" key="3">
    <source>
        <dbReference type="Google" id="ProtNLM"/>
    </source>
</evidence>
<keyword evidence="2" id="KW-1185">Reference proteome</keyword>
<proteinExistence type="predicted"/>
<organism evidence="1 2">
    <name type="scientific">Kribbella lupini</name>
    <dbReference type="NCBI Taxonomy" id="291602"/>
    <lineage>
        <taxon>Bacteria</taxon>
        <taxon>Bacillati</taxon>
        <taxon>Actinomycetota</taxon>
        <taxon>Actinomycetes</taxon>
        <taxon>Propionibacteriales</taxon>
        <taxon>Kribbellaceae</taxon>
        <taxon>Kribbella</taxon>
    </lineage>
</organism>
<name>A0ABP4M2R6_9ACTN</name>
<reference evidence="2" key="1">
    <citation type="journal article" date="2019" name="Int. J. Syst. Evol. Microbiol.">
        <title>The Global Catalogue of Microorganisms (GCM) 10K type strain sequencing project: providing services to taxonomists for standard genome sequencing and annotation.</title>
        <authorList>
            <consortium name="The Broad Institute Genomics Platform"/>
            <consortium name="The Broad Institute Genome Sequencing Center for Infectious Disease"/>
            <person name="Wu L."/>
            <person name="Ma J."/>
        </authorList>
    </citation>
    <scope>NUCLEOTIDE SEQUENCE [LARGE SCALE GENOMIC DNA]</scope>
    <source>
        <strain evidence="2">JCM 14303</strain>
    </source>
</reference>
<dbReference type="EMBL" id="BAAANC010000002">
    <property type="protein sequence ID" value="GAA1536418.1"/>
    <property type="molecule type" value="Genomic_DNA"/>
</dbReference>
<accession>A0ABP4M2R6</accession>
<sequence length="114" mass="12682">MLIGRSGDVRFLDWGDASVSHPFGVLVGVLDGVRRDPRLAGDEHRLRDAYLEPWTAEHERAHLVAVSDLADRVARIGRVLNWHRLLAPLDPAERRQYAEALAGWLAEALPSSSP</sequence>
<evidence type="ECO:0000313" key="2">
    <source>
        <dbReference type="Proteomes" id="UP001500363"/>
    </source>
</evidence>
<protein>
    <recommendedName>
        <fullName evidence="3">Aminoglycoside phosphotransferase domain-containing protein</fullName>
    </recommendedName>
</protein>
<comment type="caution">
    <text evidence="1">The sequence shown here is derived from an EMBL/GenBank/DDBJ whole genome shotgun (WGS) entry which is preliminary data.</text>
</comment>
<dbReference type="Proteomes" id="UP001500363">
    <property type="component" value="Unassembled WGS sequence"/>
</dbReference>
<gene>
    <name evidence="1" type="ORF">GCM10009741_43730</name>
</gene>